<dbReference type="Proteomes" id="UP000004705">
    <property type="component" value="Chromosome"/>
</dbReference>
<dbReference type="GO" id="GO:1902670">
    <property type="term" value="F:carbon dioxide binding"/>
    <property type="evidence" value="ECO:0007669"/>
    <property type="project" value="TreeGrafter"/>
</dbReference>
<dbReference type="GO" id="GO:0051604">
    <property type="term" value="P:protein maturation"/>
    <property type="evidence" value="ECO:0007669"/>
    <property type="project" value="TreeGrafter"/>
</dbReference>
<comment type="similarity">
    <text evidence="1">Belongs to the HupF/HypC family.</text>
</comment>
<accession>H8G906</accession>
<dbReference type="AlphaFoldDB" id="H8G906"/>
<dbReference type="InterPro" id="IPR001109">
    <property type="entry name" value="Hydrogenase_HupF/HypC"/>
</dbReference>
<name>H8G906_9PSEU</name>
<reference evidence="2 3" key="1">
    <citation type="journal article" date="2012" name="Stand. Genomic Sci.">
        <title>Genome sequence of the soil bacterium Saccharomonospora azurea type strain (NA-128(T)).</title>
        <authorList>
            <person name="Klenk H.P."/>
            <person name="Held B."/>
            <person name="Lucas S."/>
            <person name="Lapidus A."/>
            <person name="Copeland A."/>
            <person name="Hammon N."/>
            <person name="Pitluck S."/>
            <person name="Goodwin L.A."/>
            <person name="Han C."/>
            <person name="Tapia R."/>
            <person name="Brambilla E.M."/>
            <person name="Potter G."/>
            <person name="Land M."/>
            <person name="Ivanova N."/>
            <person name="Rohde M."/>
            <person name="Goker M."/>
            <person name="Detter J.C."/>
            <person name="Kyrpides N.C."/>
            <person name="Woyke T."/>
        </authorList>
    </citation>
    <scope>NUCLEOTIDE SEQUENCE [LARGE SCALE GENOMIC DNA]</scope>
    <source>
        <strain evidence="2 3">NA-128</strain>
    </source>
</reference>
<dbReference type="EMBL" id="CM001466">
    <property type="protein sequence ID" value="EHY90487.1"/>
    <property type="molecule type" value="Genomic_DNA"/>
</dbReference>
<keyword evidence="3" id="KW-1185">Reference proteome</keyword>
<organism evidence="2 3">
    <name type="scientific">Saccharomonospora azurea NA-128</name>
    <dbReference type="NCBI Taxonomy" id="882081"/>
    <lineage>
        <taxon>Bacteria</taxon>
        <taxon>Bacillati</taxon>
        <taxon>Actinomycetota</taxon>
        <taxon>Actinomycetes</taxon>
        <taxon>Pseudonocardiales</taxon>
        <taxon>Pseudonocardiaceae</taxon>
        <taxon>Saccharomonospora</taxon>
    </lineage>
</organism>
<evidence type="ECO:0000256" key="1">
    <source>
        <dbReference type="ARBA" id="ARBA00006018"/>
    </source>
</evidence>
<dbReference type="PRINTS" id="PR00445">
    <property type="entry name" value="HUPFHYPC"/>
</dbReference>
<dbReference type="PANTHER" id="PTHR35177">
    <property type="entry name" value="HYDROGENASE MATURATION FACTOR HYBG"/>
    <property type="match status" value="1"/>
</dbReference>
<gene>
    <name evidence="2" type="ORF">SacazDRAFT_03623</name>
</gene>
<protein>
    <submittedName>
        <fullName evidence="2">Hydrogenase assembly chaperone HypC/HupF</fullName>
    </submittedName>
</protein>
<dbReference type="Gene3D" id="2.30.30.140">
    <property type="match status" value="1"/>
</dbReference>
<dbReference type="Pfam" id="PF01455">
    <property type="entry name" value="HupF_HypC"/>
    <property type="match status" value="1"/>
</dbReference>
<evidence type="ECO:0000313" key="2">
    <source>
        <dbReference type="EMBL" id="EHY90487.1"/>
    </source>
</evidence>
<evidence type="ECO:0000313" key="3">
    <source>
        <dbReference type="Proteomes" id="UP000004705"/>
    </source>
</evidence>
<dbReference type="HOGENOM" id="CLU_159381_1_1_11"/>
<proteinExistence type="inferred from homology"/>
<sequence length="90" mass="9813">MCLGIPGEIVEILPDRPDLARVHVSGVRRAINIGLLTDDPPVPGDWVLIHVGFALSKIDEQEAAAVLRYLEELGSAYTDEMDALSQSMIE</sequence>
<dbReference type="SUPFAM" id="SSF159127">
    <property type="entry name" value="HupF/HypC-like"/>
    <property type="match status" value="1"/>
</dbReference>
<dbReference type="GO" id="GO:0005506">
    <property type="term" value="F:iron ion binding"/>
    <property type="evidence" value="ECO:0007669"/>
    <property type="project" value="TreeGrafter"/>
</dbReference>
<dbReference type="OrthoDB" id="9806017at2"/>
<dbReference type="NCBIfam" id="TIGR00074">
    <property type="entry name" value="hypC_hupF"/>
    <property type="match status" value="1"/>
</dbReference>
<dbReference type="RefSeq" id="WP_005443920.1">
    <property type="nucleotide sequence ID" value="NZ_CM001466.1"/>
</dbReference>
<dbReference type="PANTHER" id="PTHR35177:SF2">
    <property type="entry name" value="HYDROGENASE MATURATION FACTOR HYBG"/>
    <property type="match status" value="1"/>
</dbReference>
<dbReference type="FunFam" id="2.30.30.140:FF:000022">
    <property type="entry name" value="Hydrogenase assembly chaperone HybG"/>
    <property type="match status" value="1"/>
</dbReference>